<proteinExistence type="predicted"/>
<sequence length="76" mass="7572">MVHIFCGLLSRKKKKPSSSSSSPSRDIKMGKTGEKDGGLRVMTSGSKTRTSRAFGRGKGCLCGGGAGCGGCGGCGG</sequence>
<name>A0A8T2CAK7_9BRAS</name>
<evidence type="ECO:0000256" key="1">
    <source>
        <dbReference type="SAM" id="MobiDB-lite"/>
    </source>
</evidence>
<comment type="caution">
    <text evidence="2">The sequence shown here is derived from an EMBL/GenBank/DDBJ whole genome shotgun (WGS) entry which is preliminary data.</text>
</comment>
<evidence type="ECO:0000313" key="2">
    <source>
        <dbReference type="EMBL" id="KAG7595132.1"/>
    </source>
</evidence>
<dbReference type="AlphaFoldDB" id="A0A8T2CAK7"/>
<evidence type="ECO:0000313" key="3">
    <source>
        <dbReference type="Proteomes" id="UP000694240"/>
    </source>
</evidence>
<feature type="compositionally biased region" description="Basic and acidic residues" evidence="1">
    <location>
        <begin position="25"/>
        <end position="38"/>
    </location>
</feature>
<reference evidence="2 3" key="1">
    <citation type="submission" date="2020-12" db="EMBL/GenBank/DDBJ databases">
        <title>Concerted genomic and epigenomic changes stabilize Arabidopsis allopolyploids.</title>
        <authorList>
            <person name="Chen Z."/>
        </authorList>
    </citation>
    <scope>NUCLEOTIDE SEQUENCE [LARGE SCALE GENOMIC DNA]</scope>
    <source>
        <strain evidence="2">Allo738</strain>
        <tissue evidence="2">Leaf</tissue>
    </source>
</reference>
<keyword evidence="3" id="KW-1185">Reference proteome</keyword>
<dbReference type="Proteomes" id="UP000694240">
    <property type="component" value="Chromosome 6"/>
</dbReference>
<feature type="region of interest" description="Disordered" evidence="1">
    <location>
        <begin position="9"/>
        <end position="51"/>
    </location>
</feature>
<dbReference type="EMBL" id="JAEFBK010000006">
    <property type="protein sequence ID" value="KAG7595132.1"/>
    <property type="molecule type" value="Genomic_DNA"/>
</dbReference>
<gene>
    <name evidence="2" type="ORF">ISN45_Aa01g038460</name>
</gene>
<accession>A0A8T2CAK7</accession>
<organism evidence="2 3">
    <name type="scientific">Arabidopsis thaliana x Arabidopsis arenosa</name>
    <dbReference type="NCBI Taxonomy" id="1240361"/>
    <lineage>
        <taxon>Eukaryota</taxon>
        <taxon>Viridiplantae</taxon>
        <taxon>Streptophyta</taxon>
        <taxon>Embryophyta</taxon>
        <taxon>Tracheophyta</taxon>
        <taxon>Spermatophyta</taxon>
        <taxon>Magnoliopsida</taxon>
        <taxon>eudicotyledons</taxon>
        <taxon>Gunneridae</taxon>
        <taxon>Pentapetalae</taxon>
        <taxon>rosids</taxon>
        <taxon>malvids</taxon>
        <taxon>Brassicales</taxon>
        <taxon>Brassicaceae</taxon>
        <taxon>Camelineae</taxon>
        <taxon>Arabidopsis</taxon>
    </lineage>
</organism>
<protein>
    <submittedName>
        <fullName evidence="2">Uncharacterized protein</fullName>
    </submittedName>
</protein>